<feature type="binding site" evidence="9">
    <location>
        <position position="273"/>
    </location>
    <ligand>
        <name>NAD(+)</name>
        <dbReference type="ChEBI" id="CHEBI:57540"/>
    </ligand>
</feature>
<protein>
    <recommendedName>
        <fullName evidence="12">Glutathione reductase</fullName>
        <ecNumber evidence="12">1.8.1.7</ecNumber>
    </recommendedName>
</protein>
<dbReference type="GO" id="GO:0006749">
    <property type="term" value="P:glutathione metabolic process"/>
    <property type="evidence" value="ECO:0007669"/>
    <property type="project" value="InterPro"/>
</dbReference>
<dbReference type="PIRSF" id="PIRSF000350">
    <property type="entry name" value="Mercury_reductase_MerA"/>
    <property type="match status" value="1"/>
</dbReference>
<evidence type="ECO:0000256" key="1">
    <source>
        <dbReference type="ARBA" id="ARBA00007532"/>
    </source>
</evidence>
<dbReference type="InterPro" id="IPR006322">
    <property type="entry name" value="Glutathione_Rdtase_euk/bac"/>
</dbReference>
<comment type="caution">
    <text evidence="16">The sequence shown here is derived from an EMBL/GenBank/DDBJ whole genome shotgun (WGS) entry which is preliminary data.</text>
</comment>
<feature type="disulfide bond" description="Redox-active" evidence="10">
    <location>
        <begin position="44"/>
        <end position="49"/>
    </location>
</feature>
<dbReference type="EMBL" id="BDSP01000118">
    <property type="protein sequence ID" value="GAX17517.1"/>
    <property type="molecule type" value="Genomic_DNA"/>
</dbReference>
<name>A0A1Z5JU23_FISSO</name>
<organism evidence="16 17">
    <name type="scientific">Fistulifera solaris</name>
    <name type="common">Oleaginous diatom</name>
    <dbReference type="NCBI Taxonomy" id="1519565"/>
    <lineage>
        <taxon>Eukaryota</taxon>
        <taxon>Sar</taxon>
        <taxon>Stramenopiles</taxon>
        <taxon>Ochrophyta</taxon>
        <taxon>Bacillariophyta</taxon>
        <taxon>Bacillariophyceae</taxon>
        <taxon>Bacillariophycidae</taxon>
        <taxon>Naviculales</taxon>
        <taxon>Naviculaceae</taxon>
        <taxon>Fistulifera</taxon>
    </lineage>
</organism>
<dbReference type="PRINTS" id="PR00411">
    <property type="entry name" value="PNDRDTASEI"/>
</dbReference>
<feature type="active site" description="Proton acceptor" evidence="8">
    <location>
        <position position="456"/>
    </location>
</feature>
<keyword evidence="5 11" id="KW-0560">Oxidoreductase</keyword>
<dbReference type="SUPFAM" id="SSF55424">
    <property type="entry name" value="FAD/NAD-linked reductases, dimerisation (C-terminal) domain"/>
    <property type="match status" value="1"/>
</dbReference>
<evidence type="ECO:0000259" key="15">
    <source>
        <dbReference type="Pfam" id="PF07992"/>
    </source>
</evidence>
<dbReference type="GO" id="GO:0045454">
    <property type="term" value="P:cell redox homeostasis"/>
    <property type="evidence" value="ECO:0007669"/>
    <property type="project" value="InterPro"/>
</dbReference>
<dbReference type="InterPro" id="IPR036188">
    <property type="entry name" value="FAD/NAD-bd_sf"/>
</dbReference>
<keyword evidence="6" id="KW-1015">Disulfide bond</keyword>
<evidence type="ECO:0000256" key="6">
    <source>
        <dbReference type="ARBA" id="ARBA00023157"/>
    </source>
</evidence>
<evidence type="ECO:0000256" key="5">
    <source>
        <dbReference type="ARBA" id="ARBA00023002"/>
    </source>
</evidence>
<dbReference type="Gene3D" id="3.30.390.30">
    <property type="match status" value="1"/>
</dbReference>
<dbReference type="Pfam" id="PF02852">
    <property type="entry name" value="Pyr_redox_dim"/>
    <property type="match status" value="1"/>
</dbReference>
<dbReference type="GO" id="GO:0050660">
    <property type="term" value="F:flavin adenine dinucleotide binding"/>
    <property type="evidence" value="ECO:0007669"/>
    <property type="project" value="InterPro"/>
</dbReference>
<keyword evidence="12" id="KW-0963">Cytoplasm</keyword>
<evidence type="ECO:0000256" key="13">
    <source>
        <dbReference type="SAM" id="MobiDB-lite"/>
    </source>
</evidence>
<dbReference type="GO" id="GO:0034599">
    <property type="term" value="P:cellular response to oxidative stress"/>
    <property type="evidence" value="ECO:0007669"/>
    <property type="project" value="TreeGrafter"/>
</dbReference>
<evidence type="ECO:0000256" key="4">
    <source>
        <dbReference type="ARBA" id="ARBA00022827"/>
    </source>
</evidence>
<dbReference type="InterPro" id="IPR001100">
    <property type="entry name" value="Pyr_nuc-diS_OxRdtase"/>
</dbReference>
<keyword evidence="3 11" id="KW-0285">Flavoprotein</keyword>
<evidence type="ECO:0000256" key="3">
    <source>
        <dbReference type="ARBA" id="ARBA00022630"/>
    </source>
</evidence>
<dbReference type="InterPro" id="IPR046952">
    <property type="entry name" value="GSHR/TRXR-like"/>
</dbReference>
<dbReference type="PANTHER" id="PTHR42737">
    <property type="entry name" value="GLUTATHIONE REDUCTASE"/>
    <property type="match status" value="1"/>
</dbReference>
<dbReference type="Pfam" id="PF07992">
    <property type="entry name" value="Pyr_redox_2"/>
    <property type="match status" value="1"/>
</dbReference>
<keyword evidence="12" id="KW-0521">NADP</keyword>
<evidence type="ECO:0000259" key="14">
    <source>
        <dbReference type="Pfam" id="PF02852"/>
    </source>
</evidence>
<feature type="domain" description="Pyridine nucleotide-disulphide oxidoreductase dimerisation" evidence="14">
    <location>
        <begin position="351"/>
        <end position="465"/>
    </location>
</feature>
<dbReference type="GO" id="GO:0005829">
    <property type="term" value="C:cytosol"/>
    <property type="evidence" value="ECO:0007669"/>
    <property type="project" value="TreeGrafter"/>
</dbReference>
<dbReference type="FunFam" id="3.50.50.60:FF:000235">
    <property type="entry name" value="Glutathione reductase"/>
    <property type="match status" value="1"/>
</dbReference>
<evidence type="ECO:0000256" key="9">
    <source>
        <dbReference type="PIRSR" id="PIRSR000350-3"/>
    </source>
</evidence>
<dbReference type="SUPFAM" id="SSF51905">
    <property type="entry name" value="FAD/NAD(P)-binding domain"/>
    <property type="match status" value="1"/>
</dbReference>
<dbReference type="InterPro" id="IPR012999">
    <property type="entry name" value="Pyr_OxRdtase_I_AS"/>
</dbReference>
<evidence type="ECO:0000256" key="11">
    <source>
        <dbReference type="RuleBase" id="RU003691"/>
    </source>
</evidence>
<evidence type="ECO:0000256" key="12">
    <source>
        <dbReference type="RuleBase" id="RU365016"/>
    </source>
</evidence>
<evidence type="ECO:0000256" key="2">
    <source>
        <dbReference type="ARBA" id="ARBA00011738"/>
    </source>
</evidence>
<feature type="region of interest" description="Disordered" evidence="13">
    <location>
        <begin position="471"/>
        <end position="496"/>
    </location>
</feature>
<dbReference type="EC" id="1.8.1.7" evidence="12"/>
<feature type="binding site" evidence="9">
    <location>
        <position position="315"/>
    </location>
    <ligand>
        <name>FAD</name>
        <dbReference type="ChEBI" id="CHEBI:57692"/>
    </ligand>
</feature>
<dbReference type="GO" id="GO:0050661">
    <property type="term" value="F:NADP binding"/>
    <property type="evidence" value="ECO:0007669"/>
    <property type="project" value="InterPro"/>
</dbReference>
<comment type="catalytic activity">
    <reaction evidence="12">
        <text>2 glutathione + NADP(+) = glutathione disulfide + NADPH + H(+)</text>
        <dbReference type="Rhea" id="RHEA:11740"/>
        <dbReference type="ChEBI" id="CHEBI:15378"/>
        <dbReference type="ChEBI" id="CHEBI:57783"/>
        <dbReference type="ChEBI" id="CHEBI:57925"/>
        <dbReference type="ChEBI" id="CHEBI:58297"/>
        <dbReference type="ChEBI" id="CHEBI:58349"/>
        <dbReference type="EC" id="1.8.1.7"/>
    </reaction>
</comment>
<dbReference type="InterPro" id="IPR016156">
    <property type="entry name" value="FAD/NAD-linked_Rdtase_dimer_sf"/>
</dbReference>
<dbReference type="Proteomes" id="UP000198406">
    <property type="component" value="Unassembled WGS sequence"/>
</dbReference>
<evidence type="ECO:0000256" key="8">
    <source>
        <dbReference type="PIRSR" id="PIRSR000350-2"/>
    </source>
</evidence>
<feature type="domain" description="FAD/NAD(P)-binding" evidence="15">
    <location>
        <begin position="6"/>
        <end position="330"/>
    </location>
</feature>
<evidence type="ECO:0000256" key="10">
    <source>
        <dbReference type="PIRSR" id="PIRSR000350-4"/>
    </source>
</evidence>
<comment type="subunit">
    <text evidence="2">Homodimer.</text>
</comment>
<comment type="function">
    <text evidence="12">Catalyzes the reduction of glutathione disulfide (GSSG) to reduced glutathione (GSH). Constitutes the major mechanism to maintain a high GSH:GSSG ratio in the cytosol.</text>
</comment>
<keyword evidence="17" id="KW-1185">Reference proteome</keyword>
<keyword evidence="4 9" id="KW-0274">FAD</keyword>
<keyword evidence="9" id="KW-0520">NAD</keyword>
<keyword evidence="7 11" id="KW-0676">Redox-active center</keyword>
<dbReference type="Gene3D" id="3.50.50.60">
    <property type="entry name" value="FAD/NAD(P)-binding domain"/>
    <property type="match status" value="2"/>
</dbReference>
<dbReference type="PROSITE" id="PS00076">
    <property type="entry name" value="PYRIDINE_REDOX_1"/>
    <property type="match status" value="1"/>
</dbReference>
<keyword evidence="9" id="KW-0547">Nucleotide-binding</keyword>
<dbReference type="PRINTS" id="PR00368">
    <property type="entry name" value="FADPNR"/>
</dbReference>
<dbReference type="AlphaFoldDB" id="A0A1Z5JU23"/>
<dbReference type="GO" id="GO:0005739">
    <property type="term" value="C:mitochondrion"/>
    <property type="evidence" value="ECO:0007669"/>
    <property type="project" value="TreeGrafter"/>
</dbReference>
<gene>
    <name evidence="16" type="ORF">FisN_18Lh158</name>
</gene>
<dbReference type="InterPro" id="IPR023753">
    <property type="entry name" value="FAD/NAD-binding_dom"/>
</dbReference>
<evidence type="ECO:0000256" key="7">
    <source>
        <dbReference type="ARBA" id="ARBA00023284"/>
    </source>
</evidence>
<comment type="subcellular location">
    <subcellularLocation>
        <location evidence="12">Cytoplasm</location>
    </subcellularLocation>
</comment>
<dbReference type="InParanoid" id="A0A1Z5JU23"/>
<proteinExistence type="inferred from homology"/>
<sequence length="496" mass="53071">MTSYDFDYLVIGGGSGGVSSAKRAAQLYGKKVAIVEGARWGGTCVNVGCVPKKIMFQAANLYHSIIEDTGPYEISLSGTKPKFNWGVFKAKRDAYIERLNNIYLNGLQSAGVTIIEGWASFKDAHTIHVNMNDGFTQTVTAEHIMIASGGKPMIPSGNGIQEHTITSDGFFALTEQPKKAVVVGAGYIAVELAGVLNFLGTETHLVIRKAKVLREFDPVISDFLTNEMIQQGMHLHKNTGGVEQVELVNGLKTVTCVNGEVIEGADIVLMAPGRVPNMEGLGLDKAGVALKEESPHIKVDEYQNTNVPNIYALGDVAGLLELTPMAIAAGRRLADRLFGNLDDAKASYELVPTVVFSHPTVGTIGLTEPKAIEKYGEKNLKIYKSTFVNLYYSMFSHLQPSDKPKTVVKMICAGENELVVGLHIVGMGADEMLQGFAVAMKMGATKADFDATVAIHPTASEEVVTLGTWGTSPQASGAKAPPLMGAPAPQPQLSKM</sequence>
<evidence type="ECO:0000313" key="17">
    <source>
        <dbReference type="Proteomes" id="UP000198406"/>
    </source>
</evidence>
<dbReference type="FunFam" id="3.30.390.30:FF:000003">
    <property type="entry name" value="Glutathione reductase"/>
    <property type="match status" value="1"/>
</dbReference>
<accession>A0A1Z5JU23</accession>
<dbReference type="OrthoDB" id="5956163at2759"/>
<reference evidence="16 17" key="1">
    <citation type="journal article" date="2015" name="Plant Cell">
        <title>Oil accumulation by the oleaginous diatom Fistulifera solaris as revealed by the genome and transcriptome.</title>
        <authorList>
            <person name="Tanaka T."/>
            <person name="Maeda Y."/>
            <person name="Veluchamy A."/>
            <person name="Tanaka M."/>
            <person name="Abida H."/>
            <person name="Marechal E."/>
            <person name="Bowler C."/>
            <person name="Muto M."/>
            <person name="Sunaga Y."/>
            <person name="Tanaka M."/>
            <person name="Yoshino T."/>
            <person name="Taniguchi T."/>
            <person name="Fukuda Y."/>
            <person name="Nemoto M."/>
            <person name="Matsumoto M."/>
            <person name="Wong P.S."/>
            <person name="Aburatani S."/>
            <person name="Fujibuchi W."/>
        </authorList>
    </citation>
    <scope>NUCLEOTIDE SEQUENCE [LARGE SCALE GENOMIC DNA]</scope>
    <source>
        <strain evidence="16 17">JPCC DA0580</strain>
    </source>
</reference>
<feature type="binding site" evidence="9">
    <location>
        <position position="53"/>
    </location>
    <ligand>
        <name>FAD</name>
        <dbReference type="ChEBI" id="CHEBI:57692"/>
    </ligand>
</feature>
<comment type="similarity">
    <text evidence="1 11">Belongs to the class-I pyridine nucleotide-disulfide oxidoreductase family.</text>
</comment>
<dbReference type="NCBIfam" id="NF004776">
    <property type="entry name" value="PRK06116.1"/>
    <property type="match status" value="1"/>
</dbReference>
<evidence type="ECO:0000313" key="16">
    <source>
        <dbReference type="EMBL" id="GAX17517.1"/>
    </source>
</evidence>
<dbReference type="InterPro" id="IPR004099">
    <property type="entry name" value="Pyr_nucl-diS_OxRdtase_dimer"/>
</dbReference>
<dbReference type="PANTHER" id="PTHR42737:SF2">
    <property type="entry name" value="GLUTATHIONE REDUCTASE"/>
    <property type="match status" value="1"/>
</dbReference>
<feature type="binding site" evidence="9">
    <location>
        <begin position="184"/>
        <end position="191"/>
    </location>
    <ligand>
        <name>NAD(+)</name>
        <dbReference type="ChEBI" id="CHEBI:57540"/>
    </ligand>
</feature>
<comment type="cofactor">
    <cofactor evidence="9">
        <name>FAD</name>
        <dbReference type="ChEBI" id="CHEBI:57692"/>
    </cofactor>
    <text evidence="9">Binds 1 FAD per subunit.</text>
</comment>
<dbReference type="NCBIfam" id="TIGR01421">
    <property type="entry name" value="gluta_reduc_1"/>
    <property type="match status" value="1"/>
</dbReference>
<dbReference type="GO" id="GO:0004362">
    <property type="term" value="F:glutathione-disulfide reductase (NADPH) activity"/>
    <property type="evidence" value="ECO:0007669"/>
    <property type="project" value="UniProtKB-EC"/>
</dbReference>